<feature type="transmembrane region" description="Helical" evidence="8">
    <location>
        <begin position="51"/>
        <end position="71"/>
    </location>
</feature>
<accession>A0A841L010</accession>
<sequence>MKERIGNAKLRMSIFMPMSIIFLLAILTGIVAPEAFFNAENSIAEFAFVNFGWLFQISGNIFLFMCLYLMFSKYGNIKLGGKDAKPELSYWNWFAISLCAGIGTGILFWGVVEPLTHMYAPPEVLGLTPGSEGAAMFSMTQTLIHWTYIPYAMYAIAGVGIAYAVYNAKLPFQVSSTLYPIFGKKIQGTVGAIVDNVCLFAIAGGVAAILGVGTMQIGSGLNILTGIQTGKMLWTLIVALIVATYIISSYTGLQKGIRWLSDNNAKLFLVMMTFVFIFGPTRFILNFGTQSTGHFIQNFFERTHFLSPIDGSPWPRWWPIYYWAIWLAYAPLSGMFFARISKGRTIKEFMMVNLILPATFGLICFSVFGGSAIHLQMNGAQIFEAMQASGNEVAVFTFLKSFPASGLTSWIYIVAIFVSIVTLADSMTSTISSLSTSAHNNAEEEAPGKVKIFWGVVMSSLAIINLLSTGGKISGIDATKQISTVAGFPILFFMVLMACTSMYMIMKQEKFDVVNCPETAKVEIDELAEGASE</sequence>
<dbReference type="PANTHER" id="PTHR30047:SF7">
    <property type="entry name" value="HIGH-AFFINITY CHOLINE TRANSPORT PROTEIN"/>
    <property type="match status" value="1"/>
</dbReference>
<comment type="caution">
    <text evidence="9">The sequence shown here is derived from an EMBL/GenBank/DDBJ whole genome shotgun (WGS) entry which is preliminary data.</text>
</comment>
<feature type="transmembrane region" description="Helical" evidence="8">
    <location>
        <begin position="91"/>
        <end position="112"/>
    </location>
</feature>
<feature type="transmembrane region" description="Helical" evidence="8">
    <location>
        <begin position="189"/>
        <end position="212"/>
    </location>
</feature>
<keyword evidence="7 8" id="KW-0472">Membrane</keyword>
<feature type="transmembrane region" description="Helical" evidence="8">
    <location>
        <begin position="452"/>
        <end position="470"/>
    </location>
</feature>
<dbReference type="Proteomes" id="UP000579281">
    <property type="component" value="Unassembled WGS sequence"/>
</dbReference>
<dbReference type="InterPro" id="IPR000060">
    <property type="entry name" value="BCCT_transptr"/>
</dbReference>
<dbReference type="Pfam" id="PF02028">
    <property type="entry name" value="BCCT"/>
    <property type="match status" value="1"/>
</dbReference>
<evidence type="ECO:0000256" key="5">
    <source>
        <dbReference type="ARBA" id="ARBA00022692"/>
    </source>
</evidence>
<dbReference type="RefSeq" id="WP_207727077.1">
    <property type="nucleotide sequence ID" value="NZ_JACHEN010000025.1"/>
</dbReference>
<evidence type="ECO:0000256" key="6">
    <source>
        <dbReference type="ARBA" id="ARBA00022989"/>
    </source>
</evidence>
<evidence type="ECO:0000313" key="10">
    <source>
        <dbReference type="Proteomes" id="UP000579281"/>
    </source>
</evidence>
<comment type="subcellular location">
    <subcellularLocation>
        <location evidence="1">Cell membrane</location>
        <topology evidence="1">Multi-pass membrane protein</topology>
    </subcellularLocation>
</comment>
<dbReference type="GO" id="GO:0022857">
    <property type="term" value="F:transmembrane transporter activity"/>
    <property type="evidence" value="ECO:0007669"/>
    <property type="project" value="InterPro"/>
</dbReference>
<feature type="transmembrane region" description="Helical" evidence="8">
    <location>
        <begin position="148"/>
        <end position="168"/>
    </location>
</feature>
<feature type="transmembrane region" description="Helical" evidence="8">
    <location>
        <begin position="232"/>
        <end position="253"/>
    </location>
</feature>
<dbReference type="PANTHER" id="PTHR30047">
    <property type="entry name" value="HIGH-AFFINITY CHOLINE TRANSPORT PROTEIN-RELATED"/>
    <property type="match status" value="1"/>
</dbReference>
<organism evidence="9 10">
    <name type="scientific">Anaerosolibacter carboniphilus</name>
    <dbReference type="NCBI Taxonomy" id="1417629"/>
    <lineage>
        <taxon>Bacteria</taxon>
        <taxon>Bacillati</taxon>
        <taxon>Bacillota</taxon>
        <taxon>Clostridia</taxon>
        <taxon>Peptostreptococcales</taxon>
        <taxon>Thermotaleaceae</taxon>
        <taxon>Anaerosolibacter</taxon>
    </lineage>
</organism>
<dbReference type="AlphaFoldDB" id="A0A841L010"/>
<keyword evidence="3" id="KW-0813">Transport</keyword>
<keyword evidence="10" id="KW-1185">Reference proteome</keyword>
<keyword evidence="5 8" id="KW-0812">Transmembrane</keyword>
<feature type="transmembrane region" description="Helical" evidence="8">
    <location>
        <begin position="350"/>
        <end position="373"/>
    </location>
</feature>
<evidence type="ECO:0000256" key="7">
    <source>
        <dbReference type="ARBA" id="ARBA00023136"/>
    </source>
</evidence>
<dbReference type="EMBL" id="JACHEN010000025">
    <property type="protein sequence ID" value="MBB6217550.1"/>
    <property type="molecule type" value="Genomic_DNA"/>
</dbReference>
<keyword evidence="4" id="KW-1003">Cell membrane</keyword>
<reference evidence="9 10" key="1">
    <citation type="submission" date="2020-08" db="EMBL/GenBank/DDBJ databases">
        <title>Genomic Encyclopedia of Type Strains, Phase IV (KMG-IV): sequencing the most valuable type-strain genomes for metagenomic binning, comparative biology and taxonomic classification.</title>
        <authorList>
            <person name="Goeker M."/>
        </authorList>
    </citation>
    <scope>NUCLEOTIDE SEQUENCE [LARGE SCALE GENOMIC DNA]</scope>
    <source>
        <strain evidence="9 10">DSM 103526</strain>
    </source>
</reference>
<feature type="transmembrane region" description="Helical" evidence="8">
    <location>
        <begin position="410"/>
        <end position="431"/>
    </location>
</feature>
<feature type="transmembrane region" description="Helical" evidence="8">
    <location>
        <begin position="12"/>
        <end position="31"/>
    </location>
</feature>
<keyword evidence="6 8" id="KW-1133">Transmembrane helix</keyword>
<protein>
    <submittedName>
        <fullName evidence="9">Choline/carnitine/betaine transport</fullName>
    </submittedName>
</protein>
<feature type="transmembrane region" description="Helical" evidence="8">
    <location>
        <begin position="482"/>
        <end position="505"/>
    </location>
</feature>
<feature type="transmembrane region" description="Helical" evidence="8">
    <location>
        <begin position="320"/>
        <end position="338"/>
    </location>
</feature>
<evidence type="ECO:0000313" key="9">
    <source>
        <dbReference type="EMBL" id="MBB6217550.1"/>
    </source>
</evidence>
<feature type="transmembrane region" description="Helical" evidence="8">
    <location>
        <begin position="265"/>
        <end position="285"/>
    </location>
</feature>
<dbReference type="GO" id="GO:0005886">
    <property type="term" value="C:plasma membrane"/>
    <property type="evidence" value="ECO:0007669"/>
    <property type="project" value="UniProtKB-SubCell"/>
</dbReference>
<evidence type="ECO:0000256" key="3">
    <source>
        <dbReference type="ARBA" id="ARBA00022448"/>
    </source>
</evidence>
<comment type="similarity">
    <text evidence="2">Belongs to the BCCT transporter (TC 2.A.15) family.</text>
</comment>
<evidence type="ECO:0000256" key="2">
    <source>
        <dbReference type="ARBA" id="ARBA00005658"/>
    </source>
</evidence>
<evidence type="ECO:0000256" key="4">
    <source>
        <dbReference type="ARBA" id="ARBA00022475"/>
    </source>
</evidence>
<name>A0A841L010_9FIRM</name>
<evidence type="ECO:0000256" key="1">
    <source>
        <dbReference type="ARBA" id="ARBA00004651"/>
    </source>
</evidence>
<proteinExistence type="inferred from homology"/>
<gene>
    <name evidence="9" type="ORF">HNQ80_003673</name>
</gene>
<evidence type="ECO:0000256" key="8">
    <source>
        <dbReference type="SAM" id="Phobius"/>
    </source>
</evidence>